<dbReference type="WBParaSite" id="nRc.2.0.1.t13366-RA">
    <property type="protein sequence ID" value="nRc.2.0.1.t13366-RA"/>
    <property type="gene ID" value="nRc.2.0.1.g13366"/>
</dbReference>
<reference evidence="3" key="1">
    <citation type="submission" date="2022-11" db="UniProtKB">
        <authorList>
            <consortium name="WormBaseParasite"/>
        </authorList>
    </citation>
    <scope>IDENTIFICATION</scope>
</reference>
<dbReference type="AlphaFoldDB" id="A0A915IGR4"/>
<evidence type="ECO:0000313" key="3">
    <source>
        <dbReference type="WBParaSite" id="nRc.2.0.1.t13366-RA"/>
    </source>
</evidence>
<name>A0A915IGR4_ROMCU</name>
<evidence type="ECO:0000256" key="1">
    <source>
        <dbReference type="SAM" id="Phobius"/>
    </source>
</evidence>
<feature type="transmembrane region" description="Helical" evidence="1">
    <location>
        <begin position="6"/>
        <end position="25"/>
    </location>
</feature>
<accession>A0A915IGR4</accession>
<dbReference type="Proteomes" id="UP000887565">
    <property type="component" value="Unplaced"/>
</dbReference>
<evidence type="ECO:0000313" key="2">
    <source>
        <dbReference type="Proteomes" id="UP000887565"/>
    </source>
</evidence>
<keyword evidence="2" id="KW-1185">Reference proteome</keyword>
<protein>
    <submittedName>
        <fullName evidence="3">Uncharacterized protein</fullName>
    </submittedName>
</protein>
<keyword evidence="1" id="KW-0472">Membrane</keyword>
<organism evidence="2 3">
    <name type="scientific">Romanomermis culicivorax</name>
    <name type="common">Nematode worm</name>
    <dbReference type="NCBI Taxonomy" id="13658"/>
    <lineage>
        <taxon>Eukaryota</taxon>
        <taxon>Metazoa</taxon>
        <taxon>Ecdysozoa</taxon>
        <taxon>Nematoda</taxon>
        <taxon>Enoplea</taxon>
        <taxon>Dorylaimia</taxon>
        <taxon>Mermithida</taxon>
        <taxon>Mermithoidea</taxon>
        <taxon>Mermithidae</taxon>
        <taxon>Romanomermis</taxon>
    </lineage>
</organism>
<sequence length="116" mass="13609">MAILFANYFFTIFLILVFEILRFFCALDTSSEFDHSFEIDNQAGVSRESLKDKYIAQNRSCSLEKASICFYALVNNITKNPELDFSNFYRSEDTFTDYQSAHVMFKTRINNLNHQI</sequence>
<keyword evidence="1" id="KW-0812">Transmembrane</keyword>
<keyword evidence="1" id="KW-1133">Transmembrane helix</keyword>
<proteinExistence type="predicted"/>